<evidence type="ECO:0000313" key="4">
    <source>
        <dbReference type="Proteomes" id="UP001634394"/>
    </source>
</evidence>
<evidence type="ECO:0000256" key="1">
    <source>
        <dbReference type="SAM" id="MobiDB-lite"/>
    </source>
</evidence>
<feature type="compositionally biased region" description="Basic and acidic residues" evidence="1">
    <location>
        <begin position="166"/>
        <end position="178"/>
    </location>
</feature>
<sequence length="1014" mass="111415">MPRITRASLSKSPAAERKKSTTPKGGKTQTPKKDAVPVAKKVATPAKSPARSTENRSASKGRQTTPVSSASATRTTSKRKSSVGTPAKSVQKESTPAKKGRIASPSPVTKSRPSSRGRSTTKVEPAKSNKKSTTPAKKSTTPAKKATSAKKSTTPAKSRSQSRQGDTPKGKVKTEAAKKVPAKSQPKSRERSLSKGKTVAVKQKAAPLKKTPQKSASKTTTPKSETKLSTSRRSTSRGQGNDAVQSSESMPGVSVVVEKMDSRRESKSSPKEEEKSDSEVKCTSAETTEDAAENIEEGNVTEGAQAKEVKEKIEEAKEESPVKEEVSEKGEGQQVAEVDEAEIEQEEKLDEAEVEEEEKIEVEKDKDDKAEVEEVQKDEELDVEEEKGDEEVEEVEEFEAKKVEDQQIAKDKATVPAVAEEPEKEAQIEKEISEKESPVIIEDEKSDAVVEELPEAVEVSDEVQEIDEDMEEIPQDICVQEIPTEVIDDEVTTVTDVEMVEEISAVEETAPIEANVPASAILEAHTNEQPNGEASEPGLVSPRRKRKWDELGEDAEESLSPKKLRVSTDVEEPVPKEVVSQQNGEQPSAEEEVIASEEAVGKDFEIVDMSNIPASDSQEVLDSLPKAHTLSTDQAAMDIKQSVSNDDQSQDFIDAQQSSQVETVDPVLNRVFVPSPNFQSENANPEKQFSLVSYNVLADCHLKRNDYSFTDPKYLQPEHRLNRLLDELHYLDGDVICLQEVSPEFFNDKLYPRLTSIGYDGFFQKRTNDFYHEGEATFYKTARFTHIASQKYGLKDLNVAEIPEGTDQDLRAAIEKYIDSADVLIVTRLKCCKTGQEVTIGNIHVIWGEMKVPDVQCIQICSAVKTVVNMAVGEANPHIICGDFNSEPSSSAYQLLKEGYIGDEAIQTLQNIDGIVLPDGSRQALVNKLWQAFQHTSSSLKSAYLIAQGEEPKISSYNKVMCACVDYIFYSSSSLDNVGVYKLANPEKIRETGGTPNQFFPSDHMSLKAVLSFK</sequence>
<organism evidence="3 4">
    <name type="scientific">Sinanodonta woodiana</name>
    <name type="common">Chinese pond mussel</name>
    <name type="synonym">Anodonta woodiana</name>
    <dbReference type="NCBI Taxonomy" id="1069815"/>
    <lineage>
        <taxon>Eukaryota</taxon>
        <taxon>Metazoa</taxon>
        <taxon>Spiralia</taxon>
        <taxon>Lophotrochozoa</taxon>
        <taxon>Mollusca</taxon>
        <taxon>Bivalvia</taxon>
        <taxon>Autobranchia</taxon>
        <taxon>Heteroconchia</taxon>
        <taxon>Palaeoheterodonta</taxon>
        <taxon>Unionida</taxon>
        <taxon>Unionoidea</taxon>
        <taxon>Unionidae</taxon>
        <taxon>Unioninae</taxon>
        <taxon>Sinanodonta</taxon>
    </lineage>
</organism>
<evidence type="ECO:0000313" key="3">
    <source>
        <dbReference type="EMBL" id="KAL3881673.1"/>
    </source>
</evidence>
<dbReference type="Pfam" id="PF03372">
    <property type="entry name" value="Exo_endo_phos"/>
    <property type="match status" value="1"/>
</dbReference>
<feature type="compositionally biased region" description="Basic and acidic residues" evidence="1">
    <location>
        <begin position="361"/>
        <end position="375"/>
    </location>
</feature>
<feature type="compositionally biased region" description="Low complexity" evidence="1">
    <location>
        <begin position="64"/>
        <end position="75"/>
    </location>
</feature>
<feature type="compositionally biased region" description="Polar residues" evidence="1">
    <location>
        <begin position="238"/>
        <end position="249"/>
    </location>
</feature>
<feature type="compositionally biased region" description="Basic and acidic residues" evidence="1">
    <location>
        <begin position="424"/>
        <end position="448"/>
    </location>
</feature>
<comment type="caution">
    <text evidence="3">The sequence shown here is derived from an EMBL/GenBank/DDBJ whole genome shotgun (WGS) entry which is preliminary data.</text>
</comment>
<dbReference type="InterPro" id="IPR005135">
    <property type="entry name" value="Endo/exonuclease/phosphatase"/>
</dbReference>
<dbReference type="PANTHER" id="PTHR12121:SF98">
    <property type="entry name" value="ENDONUCLEASE_EXONUCLEASE_PHOSPHATASE DOMAIN-CONTAINING PROTEIN"/>
    <property type="match status" value="1"/>
</dbReference>
<feature type="compositionally biased region" description="Basic and acidic residues" evidence="1">
    <location>
        <begin position="305"/>
        <end position="331"/>
    </location>
</feature>
<feature type="region of interest" description="Disordered" evidence="1">
    <location>
        <begin position="1"/>
        <end position="448"/>
    </location>
</feature>
<feature type="compositionally biased region" description="Polar residues" evidence="1">
    <location>
        <begin position="51"/>
        <end position="63"/>
    </location>
</feature>
<name>A0ABD3X870_SINWO</name>
<feature type="compositionally biased region" description="Low complexity" evidence="1">
    <location>
        <begin position="36"/>
        <end position="50"/>
    </location>
</feature>
<protein>
    <recommendedName>
        <fullName evidence="2">Endonuclease/exonuclease/phosphatase domain-containing protein</fullName>
    </recommendedName>
</protein>
<feature type="compositionally biased region" description="Acidic residues" evidence="1">
    <location>
        <begin position="287"/>
        <end position="296"/>
    </location>
</feature>
<feature type="domain" description="Endonuclease/exonuclease/phosphatase" evidence="2">
    <location>
        <begin position="693"/>
        <end position="1004"/>
    </location>
</feature>
<feature type="compositionally biased region" description="Low complexity" evidence="1">
    <location>
        <begin position="131"/>
        <end position="158"/>
    </location>
</feature>
<dbReference type="SUPFAM" id="SSF56219">
    <property type="entry name" value="DNase I-like"/>
    <property type="match status" value="1"/>
</dbReference>
<feature type="compositionally biased region" description="Basic and acidic residues" evidence="1">
    <location>
        <begin position="258"/>
        <end position="280"/>
    </location>
</feature>
<dbReference type="EMBL" id="JBJQND010000003">
    <property type="protein sequence ID" value="KAL3881673.1"/>
    <property type="molecule type" value="Genomic_DNA"/>
</dbReference>
<keyword evidence="4" id="KW-1185">Reference proteome</keyword>
<feature type="region of interest" description="Disordered" evidence="1">
    <location>
        <begin position="517"/>
        <end position="594"/>
    </location>
</feature>
<dbReference type="InterPro" id="IPR050410">
    <property type="entry name" value="CCR4/nocturin_mRNA_transcr"/>
</dbReference>
<feature type="compositionally biased region" description="Acidic residues" evidence="1">
    <location>
        <begin position="376"/>
        <end position="397"/>
    </location>
</feature>
<dbReference type="InterPro" id="IPR036691">
    <property type="entry name" value="Endo/exonu/phosph_ase_sf"/>
</dbReference>
<gene>
    <name evidence="3" type="ORF">ACJMK2_028083</name>
</gene>
<accession>A0ABD3X870</accession>
<feature type="compositionally biased region" description="Acidic residues" evidence="1">
    <location>
        <begin position="337"/>
        <end position="360"/>
    </location>
</feature>
<dbReference type="AlphaFoldDB" id="A0ABD3X870"/>
<proteinExistence type="predicted"/>
<reference evidence="3 4" key="1">
    <citation type="submission" date="2024-11" db="EMBL/GenBank/DDBJ databases">
        <title>Chromosome-level genome assembly of the freshwater bivalve Anodonta woodiana.</title>
        <authorList>
            <person name="Chen X."/>
        </authorList>
    </citation>
    <scope>NUCLEOTIDE SEQUENCE [LARGE SCALE GENOMIC DNA]</scope>
    <source>
        <strain evidence="3">MN2024</strain>
        <tissue evidence="3">Gills</tissue>
    </source>
</reference>
<dbReference type="Proteomes" id="UP001634394">
    <property type="component" value="Unassembled WGS sequence"/>
</dbReference>
<feature type="compositionally biased region" description="Polar residues" evidence="1">
    <location>
        <begin position="106"/>
        <end position="122"/>
    </location>
</feature>
<feature type="compositionally biased region" description="Polar residues" evidence="1">
    <location>
        <begin position="213"/>
        <end position="223"/>
    </location>
</feature>
<evidence type="ECO:0000259" key="2">
    <source>
        <dbReference type="Pfam" id="PF03372"/>
    </source>
</evidence>
<dbReference type="Gene3D" id="3.60.10.10">
    <property type="entry name" value="Endonuclease/exonuclease/phosphatase"/>
    <property type="match status" value="1"/>
</dbReference>
<feature type="compositionally biased region" description="Basic and acidic residues" evidence="1">
    <location>
        <begin position="398"/>
        <end position="413"/>
    </location>
</feature>
<dbReference type="PANTHER" id="PTHR12121">
    <property type="entry name" value="CARBON CATABOLITE REPRESSOR PROTEIN 4"/>
    <property type="match status" value="1"/>
</dbReference>